<proteinExistence type="inferred from homology"/>
<dbReference type="Proteomes" id="UP001325140">
    <property type="component" value="Chromosome"/>
</dbReference>
<reference evidence="2" key="1">
    <citation type="submission" date="2022-10" db="EMBL/GenBank/DDBJ databases">
        <title>Host association and intracellularity evolved multiple times independently in the Rickettsiales.</title>
        <authorList>
            <person name="Castelli M."/>
            <person name="Nardi T."/>
            <person name="Gammuto L."/>
            <person name="Bellinzona G."/>
            <person name="Sabaneyeva E."/>
            <person name="Potekhin A."/>
            <person name="Serra V."/>
            <person name="Petroni G."/>
            <person name="Sassera D."/>
        </authorList>
    </citation>
    <scope>NUCLEOTIDE SEQUENCE [LARGE SCALE GENOMIC DNA]</scope>
    <source>
        <strain evidence="2">US_Bl 11III1</strain>
    </source>
</reference>
<dbReference type="PIRSF" id="PIRSF003113">
    <property type="entry name" value="BolA"/>
    <property type="match status" value="1"/>
</dbReference>
<gene>
    <name evidence="2" type="ORF">Fokcrypt_00705</name>
</gene>
<dbReference type="InterPro" id="IPR036065">
    <property type="entry name" value="BolA-like_sf"/>
</dbReference>
<dbReference type="InterPro" id="IPR002634">
    <property type="entry name" value="BolA"/>
</dbReference>
<accession>A0ABZ0UR33</accession>
<dbReference type="Gene3D" id="3.30.300.90">
    <property type="entry name" value="BolA-like"/>
    <property type="match status" value="1"/>
</dbReference>
<dbReference type="EMBL" id="CP110343">
    <property type="protein sequence ID" value="WPX98164.1"/>
    <property type="molecule type" value="Genomic_DNA"/>
</dbReference>
<evidence type="ECO:0000256" key="1">
    <source>
        <dbReference type="RuleBase" id="RU003860"/>
    </source>
</evidence>
<comment type="similarity">
    <text evidence="1">Belongs to the BolA/IbaG family.</text>
</comment>
<dbReference type="Pfam" id="PF01722">
    <property type="entry name" value="BolA"/>
    <property type="match status" value="1"/>
</dbReference>
<name>A0ABZ0UR33_9RICK</name>
<sequence length="75" mass="8609">MKERMISALLQRFPDAILSIQEIACDDMHYHISIQTSEFAGKTLLEQHRMIYSIIGEYVGNEVHAVKIKTALPTY</sequence>
<evidence type="ECO:0000313" key="2">
    <source>
        <dbReference type="EMBL" id="WPX98164.1"/>
    </source>
</evidence>
<dbReference type="SUPFAM" id="SSF82657">
    <property type="entry name" value="BolA-like"/>
    <property type="match status" value="1"/>
</dbReference>
<evidence type="ECO:0000313" key="3">
    <source>
        <dbReference type="Proteomes" id="UP001325140"/>
    </source>
</evidence>
<organism evidence="2 3">
    <name type="scientific">Candidatus Fokinia crypta</name>
    <dbReference type="NCBI Taxonomy" id="1920990"/>
    <lineage>
        <taxon>Bacteria</taxon>
        <taxon>Pseudomonadati</taxon>
        <taxon>Pseudomonadota</taxon>
        <taxon>Alphaproteobacteria</taxon>
        <taxon>Rickettsiales</taxon>
        <taxon>Candidatus Midichloriaceae</taxon>
        <taxon>Candidatus Fokinia</taxon>
    </lineage>
</organism>
<keyword evidence="3" id="KW-1185">Reference proteome</keyword>
<dbReference type="RefSeq" id="WP_323722135.1">
    <property type="nucleotide sequence ID" value="NZ_CP110343.1"/>
</dbReference>
<protein>
    <submittedName>
        <fullName evidence="2">BolA-like ATP binding protein</fullName>
    </submittedName>
</protein>